<dbReference type="OrthoDB" id="9806692at2"/>
<comment type="caution">
    <text evidence="1">The sequence shown here is derived from an EMBL/GenBank/DDBJ whole genome shotgun (WGS) entry which is preliminary data.</text>
</comment>
<reference evidence="1 2" key="1">
    <citation type="submission" date="2019-04" db="EMBL/GenBank/DDBJ databases">
        <title>Sphingobacterium olei sp. nov., isolated from oil-contaminated soil.</title>
        <authorList>
            <person name="Liu B."/>
        </authorList>
    </citation>
    <scope>NUCLEOTIDE SEQUENCE [LARGE SCALE GENOMIC DNA]</scope>
    <source>
        <strain evidence="1 2">Y3L14</strain>
    </source>
</reference>
<keyword evidence="1" id="KW-0540">Nuclease</keyword>
<dbReference type="AlphaFoldDB" id="A0A4U0H3T7"/>
<evidence type="ECO:0000313" key="2">
    <source>
        <dbReference type="Proteomes" id="UP000309872"/>
    </source>
</evidence>
<proteinExistence type="predicted"/>
<dbReference type="EMBL" id="SUKA01000003">
    <property type="protein sequence ID" value="TJY65824.1"/>
    <property type="molecule type" value="Genomic_DNA"/>
</dbReference>
<gene>
    <name evidence="1" type="ORF">FAZ19_11945</name>
</gene>
<keyword evidence="1" id="KW-0255">Endonuclease</keyword>
<dbReference type="GO" id="GO:0009036">
    <property type="term" value="F:type II site-specific deoxyribonuclease activity"/>
    <property type="evidence" value="ECO:0007669"/>
    <property type="project" value="InterPro"/>
</dbReference>
<keyword evidence="1" id="KW-0378">Hydrolase</keyword>
<keyword evidence="2" id="KW-1185">Reference proteome</keyword>
<organism evidence="1 2">
    <name type="scientific">Sphingobacterium alkalisoli</name>
    <dbReference type="NCBI Taxonomy" id="1874115"/>
    <lineage>
        <taxon>Bacteria</taxon>
        <taxon>Pseudomonadati</taxon>
        <taxon>Bacteroidota</taxon>
        <taxon>Sphingobacteriia</taxon>
        <taxon>Sphingobacteriales</taxon>
        <taxon>Sphingobacteriaceae</taxon>
        <taxon>Sphingobacterium</taxon>
    </lineage>
</organism>
<accession>A0A4U0H3T7</accession>
<dbReference type="Pfam" id="PF09553">
    <property type="entry name" value="RE_Eco47II"/>
    <property type="match status" value="1"/>
</dbReference>
<dbReference type="GO" id="GO:0003677">
    <property type="term" value="F:DNA binding"/>
    <property type="evidence" value="ECO:0007669"/>
    <property type="project" value="InterPro"/>
</dbReference>
<dbReference type="GO" id="GO:0009307">
    <property type="term" value="P:DNA restriction-modification system"/>
    <property type="evidence" value="ECO:0007669"/>
    <property type="project" value="InterPro"/>
</dbReference>
<evidence type="ECO:0000313" key="1">
    <source>
        <dbReference type="EMBL" id="TJY65824.1"/>
    </source>
</evidence>
<sequence>MAYLNWISDEDLIEATKNLLDKAGMIKIAAEKNINKNVVDPFSSLFQIGGFGIGYEEWFIGEITRQAQKSLQNHVGDFHQNILGSVVGWDNKKTGSVIDLVNVDRMIIAEVKNKHNTVKGSDLVGVYDTLAEAVNRKMSVYKDFTAYYVTVIPPNTQRFNKPFTPSDNKKGQRREAIELVRAVDGASFYELVTGDHYALRNLFNILPTIITELTGKVFDNQEVRSLLSLFNGAYGTE</sequence>
<protein>
    <submittedName>
        <fullName evidence="1">Eco47II family restriction endonuclease</fullName>
    </submittedName>
</protein>
<dbReference type="RefSeq" id="WP_136820953.1">
    <property type="nucleotide sequence ID" value="NZ_BMJX01000003.1"/>
</dbReference>
<dbReference type="InterPro" id="IPR019057">
    <property type="entry name" value="Restrct_endonuc_II_Eco47II"/>
</dbReference>
<dbReference type="Proteomes" id="UP000309872">
    <property type="component" value="Unassembled WGS sequence"/>
</dbReference>
<name>A0A4U0H3T7_9SPHI</name>